<evidence type="ECO:0000256" key="4">
    <source>
        <dbReference type="ARBA" id="ARBA00023136"/>
    </source>
</evidence>
<dbReference type="RefSeq" id="WP_197421176.1">
    <property type="nucleotide sequence ID" value="NZ_JBHSCR010000004.1"/>
</dbReference>
<organism evidence="6 7">
    <name type="scientific">Kordiimonas lipolytica</name>
    <dbReference type="NCBI Taxonomy" id="1662421"/>
    <lineage>
        <taxon>Bacteria</taxon>
        <taxon>Pseudomonadati</taxon>
        <taxon>Pseudomonadota</taxon>
        <taxon>Alphaproteobacteria</taxon>
        <taxon>Kordiimonadales</taxon>
        <taxon>Kordiimonadaceae</taxon>
        <taxon>Kordiimonas</taxon>
    </lineage>
</organism>
<proteinExistence type="inferred from homology"/>
<gene>
    <name evidence="6" type="ORF">ACFO5Q_07730</name>
</gene>
<reference evidence="7" key="1">
    <citation type="journal article" date="2019" name="Int. J. Syst. Evol. Microbiol.">
        <title>The Global Catalogue of Microorganisms (GCM) 10K type strain sequencing project: providing services to taxonomists for standard genome sequencing and annotation.</title>
        <authorList>
            <consortium name="The Broad Institute Genomics Platform"/>
            <consortium name="The Broad Institute Genome Sequencing Center for Infectious Disease"/>
            <person name="Wu L."/>
            <person name="Ma J."/>
        </authorList>
    </citation>
    <scope>NUCLEOTIDE SEQUENCE [LARGE SCALE GENOMIC DNA]</scope>
    <source>
        <strain evidence="7">CGMCC 1.15304</strain>
    </source>
</reference>
<keyword evidence="4 5" id="KW-0472">Membrane</keyword>
<dbReference type="InterPro" id="IPR002781">
    <property type="entry name" value="TM_pro_TauE-like"/>
</dbReference>
<feature type="transmembrane region" description="Helical" evidence="5">
    <location>
        <begin position="214"/>
        <end position="236"/>
    </location>
</feature>
<protein>
    <recommendedName>
        <fullName evidence="5">Probable membrane transporter protein</fullName>
    </recommendedName>
</protein>
<evidence type="ECO:0000256" key="3">
    <source>
        <dbReference type="ARBA" id="ARBA00022989"/>
    </source>
</evidence>
<evidence type="ECO:0000256" key="5">
    <source>
        <dbReference type="RuleBase" id="RU363041"/>
    </source>
</evidence>
<keyword evidence="3 5" id="KW-1133">Transmembrane helix</keyword>
<comment type="similarity">
    <text evidence="5">Belongs to the 4-toluene sulfonate uptake permease (TSUP) (TC 2.A.102) family.</text>
</comment>
<feature type="transmembrane region" description="Helical" evidence="5">
    <location>
        <begin position="150"/>
        <end position="170"/>
    </location>
</feature>
<dbReference type="PANTHER" id="PTHR43483">
    <property type="entry name" value="MEMBRANE TRANSPORTER PROTEIN HI_0806-RELATED"/>
    <property type="match status" value="1"/>
</dbReference>
<evidence type="ECO:0000256" key="1">
    <source>
        <dbReference type="ARBA" id="ARBA00004141"/>
    </source>
</evidence>
<keyword evidence="7" id="KW-1185">Reference proteome</keyword>
<comment type="subcellular location">
    <subcellularLocation>
        <location evidence="5">Cell membrane</location>
        <topology evidence="5">Multi-pass membrane protein</topology>
    </subcellularLocation>
    <subcellularLocation>
        <location evidence="1">Membrane</location>
        <topology evidence="1">Multi-pass membrane protein</topology>
    </subcellularLocation>
</comment>
<accession>A0ABV8UA35</accession>
<comment type="caution">
    <text evidence="6">The sequence shown here is derived from an EMBL/GenBank/DDBJ whole genome shotgun (WGS) entry which is preliminary data.</text>
</comment>
<evidence type="ECO:0000313" key="6">
    <source>
        <dbReference type="EMBL" id="MFC4347730.1"/>
    </source>
</evidence>
<feature type="transmembrane region" description="Helical" evidence="5">
    <location>
        <begin position="182"/>
        <end position="202"/>
    </location>
</feature>
<keyword evidence="2 5" id="KW-0812">Transmembrane</keyword>
<name>A0ABV8UA35_9PROT</name>
<feature type="transmembrane region" description="Helical" evidence="5">
    <location>
        <begin position="111"/>
        <end position="130"/>
    </location>
</feature>
<keyword evidence="5" id="KW-1003">Cell membrane</keyword>
<feature type="transmembrane region" description="Helical" evidence="5">
    <location>
        <begin position="50"/>
        <end position="67"/>
    </location>
</feature>
<sequence length="268" mass="27885">MELILTHLLPLIGAGLVAGFLAGLLGIGGGIVTIPVLVLVYRQIGMPEEWLMHIAIASSLTAIIATNTSSVLAHHRKNGVDWSIVKGWWFVVAAGAVLGSFFAKGLKTEELVYFFATLASLVAIKMMLPFDRWKLGQALPEGGRRYLAPGLIGFFSAVMGIGGGSFSVPYMTLYSVPIHRAVGTASLIGLVISVSAGLGYLVGGWNVAGLPSGMAGFIHLPSAFTVAVAAVLMAPVGAKVAHMMPKTALSIAFGIFLVVATIKLVSGI</sequence>
<dbReference type="Pfam" id="PF01925">
    <property type="entry name" value="TauE"/>
    <property type="match status" value="1"/>
</dbReference>
<evidence type="ECO:0000313" key="7">
    <source>
        <dbReference type="Proteomes" id="UP001595776"/>
    </source>
</evidence>
<feature type="transmembrane region" description="Helical" evidence="5">
    <location>
        <begin position="87"/>
        <end position="104"/>
    </location>
</feature>
<dbReference type="PANTHER" id="PTHR43483:SF3">
    <property type="entry name" value="MEMBRANE TRANSPORTER PROTEIN HI_0806-RELATED"/>
    <property type="match status" value="1"/>
</dbReference>
<evidence type="ECO:0000256" key="2">
    <source>
        <dbReference type="ARBA" id="ARBA00022692"/>
    </source>
</evidence>
<feature type="transmembrane region" description="Helical" evidence="5">
    <location>
        <begin position="248"/>
        <end position="266"/>
    </location>
</feature>
<dbReference type="EMBL" id="JBHSCR010000004">
    <property type="protein sequence ID" value="MFC4347730.1"/>
    <property type="molecule type" value="Genomic_DNA"/>
</dbReference>
<dbReference type="Proteomes" id="UP001595776">
    <property type="component" value="Unassembled WGS sequence"/>
</dbReference>
<feature type="transmembrane region" description="Helical" evidence="5">
    <location>
        <begin position="12"/>
        <end position="38"/>
    </location>
</feature>